<dbReference type="GO" id="GO:0061630">
    <property type="term" value="F:ubiquitin protein ligase activity"/>
    <property type="evidence" value="ECO:0007669"/>
    <property type="project" value="InterPro"/>
</dbReference>
<reference evidence="2 3" key="1">
    <citation type="journal article" date="2014" name="Genome Biol. Evol.">
        <title>The genome of the myxosporean Thelohanellus kitauei shows adaptations to nutrient acquisition within its fish host.</title>
        <authorList>
            <person name="Yang Y."/>
            <person name="Xiong J."/>
            <person name="Zhou Z."/>
            <person name="Huo F."/>
            <person name="Miao W."/>
            <person name="Ran C."/>
            <person name="Liu Y."/>
            <person name="Zhang J."/>
            <person name="Feng J."/>
            <person name="Wang M."/>
            <person name="Wang M."/>
            <person name="Wang L."/>
            <person name="Yao B."/>
        </authorList>
    </citation>
    <scope>NUCLEOTIDE SEQUENCE [LARGE SCALE GENOMIC DNA]</scope>
    <source>
        <strain evidence="2">Wuqing</strain>
    </source>
</reference>
<protein>
    <submittedName>
        <fullName evidence="2">E3 ubiquitin-protein ligase CCNB1IP1</fullName>
    </submittedName>
</protein>
<dbReference type="OrthoDB" id="441210at2759"/>
<comment type="caution">
    <text evidence="2">The sequence shown here is derived from an EMBL/GenBank/DDBJ whole genome shotgun (WGS) entry which is preliminary data.</text>
</comment>
<evidence type="ECO:0000313" key="2">
    <source>
        <dbReference type="EMBL" id="KII67054.1"/>
    </source>
</evidence>
<name>A0A0C2INI4_THEKT</name>
<dbReference type="GO" id="GO:0000795">
    <property type="term" value="C:synaptonemal complex"/>
    <property type="evidence" value="ECO:0007669"/>
    <property type="project" value="InterPro"/>
</dbReference>
<keyword evidence="1" id="KW-0175">Coiled coil</keyword>
<feature type="coiled-coil region" evidence="1">
    <location>
        <begin position="65"/>
        <end position="99"/>
    </location>
</feature>
<dbReference type="EMBL" id="JWZT01003320">
    <property type="protein sequence ID" value="KII67054.1"/>
    <property type="molecule type" value="Genomic_DNA"/>
</dbReference>
<organism evidence="2 3">
    <name type="scientific">Thelohanellus kitauei</name>
    <name type="common">Myxosporean</name>
    <dbReference type="NCBI Taxonomy" id="669202"/>
    <lineage>
        <taxon>Eukaryota</taxon>
        <taxon>Metazoa</taxon>
        <taxon>Cnidaria</taxon>
        <taxon>Myxozoa</taxon>
        <taxon>Myxosporea</taxon>
        <taxon>Bivalvulida</taxon>
        <taxon>Platysporina</taxon>
        <taxon>Myxobolidae</taxon>
        <taxon>Thelohanellus</taxon>
    </lineage>
</organism>
<sequence length="106" mass="12701">MEIASRGLAFWSYQMHQEKAFQTFVAQKAKESRLQLENYHNSVTTKMEHEINSITHNYPDLRSEIASKSKEMEETRTKLAEANEKLQERIRQFQKLQNMYDSLKRF</sequence>
<evidence type="ECO:0000313" key="3">
    <source>
        <dbReference type="Proteomes" id="UP000031668"/>
    </source>
</evidence>
<dbReference type="Gene3D" id="6.10.250.3150">
    <property type="match status" value="1"/>
</dbReference>
<gene>
    <name evidence="2" type="ORF">RF11_03185</name>
</gene>
<dbReference type="PANTHER" id="PTHR14305">
    <property type="entry name" value="E3 UBIQUITIN-PROTEIN LIGASE CCNB1IP1"/>
    <property type="match status" value="1"/>
</dbReference>
<dbReference type="OMA" id="KMEHEIN"/>
<keyword evidence="3" id="KW-1185">Reference proteome</keyword>
<dbReference type="AlphaFoldDB" id="A0A0C2INI4"/>
<evidence type="ECO:0000256" key="1">
    <source>
        <dbReference type="SAM" id="Coils"/>
    </source>
</evidence>
<dbReference type="InterPro" id="IPR042448">
    <property type="entry name" value="CCNB1IP1"/>
</dbReference>
<proteinExistence type="predicted"/>
<accession>A0A0C2INI4</accession>
<dbReference type="Proteomes" id="UP000031668">
    <property type="component" value="Unassembled WGS sequence"/>
</dbReference>
<dbReference type="GO" id="GO:0007131">
    <property type="term" value="P:reciprocal meiotic recombination"/>
    <property type="evidence" value="ECO:0007669"/>
    <property type="project" value="InterPro"/>
</dbReference>
<dbReference type="PANTHER" id="PTHR14305:SF0">
    <property type="entry name" value="E3 UBIQUITIN-PROTEIN LIGASE CCNB1IP1"/>
    <property type="match status" value="1"/>
</dbReference>